<feature type="transmembrane region" description="Helical" evidence="1">
    <location>
        <begin position="7"/>
        <end position="26"/>
    </location>
</feature>
<keyword evidence="1" id="KW-0472">Membrane</keyword>
<dbReference type="Gene3D" id="2.40.50.1020">
    <property type="entry name" value="LytTr DNA-binding domain"/>
    <property type="match status" value="1"/>
</dbReference>
<dbReference type="PROSITE" id="PS50930">
    <property type="entry name" value="HTH_LYTTR"/>
    <property type="match status" value="1"/>
</dbReference>
<name>A0ABT2DH63_9BURK</name>
<keyword evidence="4" id="KW-1185">Reference proteome</keyword>
<keyword evidence="1" id="KW-0812">Transmembrane</keyword>
<dbReference type="SMART" id="SM00850">
    <property type="entry name" value="LytTR"/>
    <property type="match status" value="1"/>
</dbReference>
<protein>
    <submittedName>
        <fullName evidence="3">LytTR family transcriptional regulator</fullName>
    </submittedName>
</protein>
<dbReference type="InterPro" id="IPR007492">
    <property type="entry name" value="LytTR_DNA-bd_dom"/>
</dbReference>
<evidence type="ECO:0000259" key="2">
    <source>
        <dbReference type="PROSITE" id="PS50930"/>
    </source>
</evidence>
<dbReference type="Pfam" id="PF04397">
    <property type="entry name" value="LytTR"/>
    <property type="match status" value="1"/>
</dbReference>
<gene>
    <name evidence="3" type="ORF">NX774_22270</name>
</gene>
<comment type="caution">
    <text evidence="3">The sequence shown here is derived from an EMBL/GenBank/DDBJ whole genome shotgun (WGS) entry which is preliminary data.</text>
</comment>
<reference evidence="3 4" key="1">
    <citation type="submission" date="2022-08" db="EMBL/GenBank/DDBJ databases">
        <title>Reclassification of Massilia species as members of the genera Telluria, Duganella, Pseudoduganella, Mokoshia gen. nov. and Zemynaea gen. nov. using orthogonal and non-orthogonal genome-based approaches.</title>
        <authorList>
            <person name="Bowman J.P."/>
        </authorList>
    </citation>
    <scope>NUCLEOTIDE SEQUENCE [LARGE SCALE GENOMIC DNA]</scope>
    <source>
        <strain evidence="3 4">JCM 31605</strain>
    </source>
</reference>
<evidence type="ECO:0000256" key="1">
    <source>
        <dbReference type="SAM" id="Phobius"/>
    </source>
</evidence>
<feature type="transmembrane region" description="Helical" evidence="1">
    <location>
        <begin position="38"/>
        <end position="60"/>
    </location>
</feature>
<evidence type="ECO:0000313" key="3">
    <source>
        <dbReference type="EMBL" id="MCS0810657.1"/>
    </source>
</evidence>
<keyword evidence="1" id="KW-1133">Transmembrane helix</keyword>
<sequence>MKLHRMLAQLAIAAGLGVMFAIIGPFGTYGELGATARYAYWVGLVLVGYLNIVLCAHALARFRPGWGQRWSIPLVTLLSAVPTSFAVAWAESLLRLGHPVALAVMPRVYGSVAVVQLVVLLLLTRLQPAGLPLVSSRSPVPADMPPQAEPDPVPPPFLARIPAHLGGELLALQAEDHYLRVITAQGSDLILMRMADALRELEGEPGLQVHRSWWVAHRAVCAVKRDAGKTVLELSNGMQVPVSRTYQAAVRAAPFEAAAIER</sequence>
<proteinExistence type="predicted"/>
<dbReference type="RefSeq" id="WP_258824483.1">
    <property type="nucleotide sequence ID" value="NZ_JANUHB010000007.1"/>
</dbReference>
<evidence type="ECO:0000313" key="4">
    <source>
        <dbReference type="Proteomes" id="UP001206126"/>
    </source>
</evidence>
<accession>A0ABT2DH63</accession>
<feature type="transmembrane region" description="Helical" evidence="1">
    <location>
        <begin position="102"/>
        <end position="123"/>
    </location>
</feature>
<dbReference type="Proteomes" id="UP001206126">
    <property type="component" value="Unassembled WGS sequence"/>
</dbReference>
<organism evidence="3 4">
    <name type="scientific">Massilia agilis</name>
    <dbReference type="NCBI Taxonomy" id="1811226"/>
    <lineage>
        <taxon>Bacteria</taxon>
        <taxon>Pseudomonadati</taxon>
        <taxon>Pseudomonadota</taxon>
        <taxon>Betaproteobacteria</taxon>
        <taxon>Burkholderiales</taxon>
        <taxon>Oxalobacteraceae</taxon>
        <taxon>Telluria group</taxon>
        <taxon>Massilia</taxon>
    </lineage>
</organism>
<feature type="domain" description="HTH LytTR-type" evidence="2">
    <location>
        <begin position="168"/>
        <end position="256"/>
    </location>
</feature>
<feature type="transmembrane region" description="Helical" evidence="1">
    <location>
        <begin position="72"/>
        <end position="90"/>
    </location>
</feature>
<dbReference type="EMBL" id="JANUHB010000007">
    <property type="protein sequence ID" value="MCS0810657.1"/>
    <property type="molecule type" value="Genomic_DNA"/>
</dbReference>